<sequence length="179" mass="20448">MNTVIFNAAVKSDGNSAFIADALFKKYEGSRLIELSSLKFEHEYENKFREAPAFRPEMVEEGLRESFETLLKSDLIIFISPNYFSFISGTAKMFLDRFHVLLNKSGRPTFEGTKKFFFILTQGSPNRSHGQPTLDWMKGFCNIFGFKFYGIVVPSCSYSNTDAARVKMDEISMSLSMFI</sequence>
<evidence type="ECO:0000256" key="2">
    <source>
        <dbReference type="ARBA" id="ARBA00022643"/>
    </source>
</evidence>
<dbReference type="InterPro" id="IPR005025">
    <property type="entry name" value="FMN_Rdtase-like_dom"/>
</dbReference>
<organism evidence="4 5">
    <name type="scientific">Seleniivibrio woodruffii</name>
    <dbReference type="NCBI Taxonomy" id="1078050"/>
    <lineage>
        <taxon>Bacteria</taxon>
        <taxon>Pseudomonadati</taxon>
        <taxon>Deferribacterota</taxon>
        <taxon>Deferribacteres</taxon>
        <taxon>Deferribacterales</taxon>
        <taxon>Geovibrionaceae</taxon>
        <taxon>Seleniivibrio</taxon>
    </lineage>
</organism>
<dbReference type="Pfam" id="PF03358">
    <property type="entry name" value="FMN_red"/>
    <property type="match status" value="1"/>
</dbReference>
<dbReference type="RefSeq" id="WP_132870865.1">
    <property type="nucleotide sequence ID" value="NZ_JAJUHT010000003.1"/>
</dbReference>
<evidence type="ECO:0000313" key="5">
    <source>
        <dbReference type="Proteomes" id="UP000294614"/>
    </source>
</evidence>
<dbReference type="GO" id="GO:0016491">
    <property type="term" value="F:oxidoreductase activity"/>
    <property type="evidence" value="ECO:0007669"/>
    <property type="project" value="InterPro"/>
</dbReference>
<gene>
    <name evidence="4" type="ORF">C8D98_0011</name>
</gene>
<dbReference type="InterPro" id="IPR051796">
    <property type="entry name" value="ISF_SsuE-like"/>
</dbReference>
<dbReference type="PANTHER" id="PTHR43278:SF4">
    <property type="entry name" value="NAD(P)H-DEPENDENT FMN-CONTAINING OXIDOREDUCTASE YWQN-RELATED"/>
    <property type="match status" value="1"/>
</dbReference>
<dbReference type="PANTHER" id="PTHR43278">
    <property type="entry name" value="NAD(P)H-DEPENDENT FMN-CONTAINING OXIDOREDUCTASE YWQN-RELATED"/>
    <property type="match status" value="1"/>
</dbReference>
<accession>A0A4R1KC42</accession>
<feature type="domain" description="NADPH-dependent FMN reductase-like" evidence="3">
    <location>
        <begin position="1"/>
        <end position="131"/>
    </location>
</feature>
<dbReference type="SUPFAM" id="SSF52218">
    <property type="entry name" value="Flavoproteins"/>
    <property type="match status" value="1"/>
</dbReference>
<dbReference type="Proteomes" id="UP000294614">
    <property type="component" value="Unassembled WGS sequence"/>
</dbReference>
<evidence type="ECO:0000259" key="3">
    <source>
        <dbReference type="Pfam" id="PF03358"/>
    </source>
</evidence>
<keyword evidence="1" id="KW-0285">Flavoprotein</keyword>
<protein>
    <submittedName>
        <fullName evidence="4">Multimeric flavodoxin WrbA</fullName>
    </submittedName>
</protein>
<dbReference type="EMBL" id="SMGG01000003">
    <property type="protein sequence ID" value="TCK61513.1"/>
    <property type="molecule type" value="Genomic_DNA"/>
</dbReference>
<name>A0A4R1KC42_9BACT</name>
<reference evidence="4 5" key="1">
    <citation type="submission" date="2019-03" db="EMBL/GenBank/DDBJ databases">
        <title>Genomic Encyclopedia of Type Strains, Phase IV (KMG-IV): sequencing the most valuable type-strain genomes for metagenomic binning, comparative biology and taxonomic classification.</title>
        <authorList>
            <person name="Goeker M."/>
        </authorList>
    </citation>
    <scope>NUCLEOTIDE SEQUENCE [LARGE SCALE GENOMIC DNA]</scope>
    <source>
        <strain evidence="4 5">DSM 24984</strain>
    </source>
</reference>
<dbReference type="Gene3D" id="3.40.50.360">
    <property type="match status" value="1"/>
</dbReference>
<evidence type="ECO:0000256" key="1">
    <source>
        <dbReference type="ARBA" id="ARBA00022630"/>
    </source>
</evidence>
<dbReference type="OrthoDB" id="9805976at2"/>
<evidence type="ECO:0000313" key="4">
    <source>
        <dbReference type="EMBL" id="TCK61513.1"/>
    </source>
</evidence>
<comment type="caution">
    <text evidence="4">The sequence shown here is derived from an EMBL/GenBank/DDBJ whole genome shotgun (WGS) entry which is preliminary data.</text>
</comment>
<proteinExistence type="predicted"/>
<keyword evidence="2" id="KW-0288">FMN</keyword>
<keyword evidence="5" id="KW-1185">Reference proteome</keyword>
<dbReference type="AlphaFoldDB" id="A0A4R1KC42"/>
<dbReference type="InterPro" id="IPR029039">
    <property type="entry name" value="Flavoprotein-like_sf"/>
</dbReference>